<comment type="catalytic activity">
    <reaction evidence="1">
        <text>ATP + H2O = ADP + phosphate + H(+)</text>
        <dbReference type="Rhea" id="RHEA:13065"/>
        <dbReference type="ChEBI" id="CHEBI:15377"/>
        <dbReference type="ChEBI" id="CHEBI:15378"/>
        <dbReference type="ChEBI" id="CHEBI:30616"/>
        <dbReference type="ChEBI" id="CHEBI:43474"/>
        <dbReference type="ChEBI" id="CHEBI:456216"/>
        <dbReference type="EC" id="5.6.2.3"/>
    </reaction>
</comment>
<dbReference type="GO" id="GO:0005524">
    <property type="term" value="F:ATP binding"/>
    <property type="evidence" value="ECO:0007669"/>
    <property type="project" value="UniProtKB-KW"/>
</dbReference>
<dbReference type="InterPro" id="IPR010285">
    <property type="entry name" value="DNA_helicase_pif1-like_DEAD"/>
</dbReference>
<dbReference type="GO" id="GO:0000723">
    <property type="term" value="P:telomere maintenance"/>
    <property type="evidence" value="ECO:0007669"/>
    <property type="project" value="InterPro"/>
</dbReference>
<evidence type="ECO:0000256" key="1">
    <source>
        <dbReference type="RuleBase" id="RU363044"/>
    </source>
</evidence>
<comment type="caution">
    <text evidence="4">The sequence shown here is derived from an EMBL/GenBank/DDBJ whole genome shotgun (WGS) entry which is preliminary data.</text>
</comment>
<feature type="domain" description="AAA+ ATPase" evidence="3">
    <location>
        <begin position="92"/>
        <end position="252"/>
    </location>
</feature>
<keyword evidence="1" id="KW-0547">Nucleotide-binding</keyword>
<reference evidence="4" key="2">
    <citation type="journal article" date="2019" name="IMA Fungus">
        <title>Genome sequencing and comparison of five Tilletia species to identify candidate genes for the detection of regulated species infecting wheat.</title>
        <authorList>
            <person name="Nguyen H.D.T."/>
            <person name="Sultana T."/>
            <person name="Kesanakurti P."/>
            <person name="Hambleton S."/>
        </authorList>
    </citation>
    <scope>NUCLEOTIDE SEQUENCE</scope>
    <source>
        <strain evidence="4">DAOMC 236416</strain>
    </source>
</reference>
<dbReference type="PANTHER" id="PTHR47642">
    <property type="entry name" value="ATP-DEPENDENT DNA HELICASE"/>
    <property type="match status" value="1"/>
</dbReference>
<evidence type="ECO:0000259" key="3">
    <source>
        <dbReference type="SMART" id="SM00382"/>
    </source>
</evidence>
<organism evidence="4 5">
    <name type="scientific">Tilletia indica</name>
    <dbReference type="NCBI Taxonomy" id="43049"/>
    <lineage>
        <taxon>Eukaryota</taxon>
        <taxon>Fungi</taxon>
        <taxon>Dikarya</taxon>
        <taxon>Basidiomycota</taxon>
        <taxon>Ustilaginomycotina</taxon>
        <taxon>Exobasidiomycetes</taxon>
        <taxon>Tilletiales</taxon>
        <taxon>Tilletiaceae</taxon>
        <taxon>Tilletia</taxon>
    </lineage>
</organism>
<comment type="similarity">
    <text evidence="1">Belongs to the helicase family.</text>
</comment>
<protein>
    <recommendedName>
        <fullName evidence="1">ATP-dependent DNA helicase</fullName>
        <ecNumber evidence="1">5.6.2.3</ecNumber>
    </recommendedName>
</protein>
<name>A0A177T8B6_9BASI</name>
<dbReference type="InterPro" id="IPR051055">
    <property type="entry name" value="PIF1_helicase"/>
</dbReference>
<dbReference type="SUPFAM" id="SSF52540">
    <property type="entry name" value="P-loop containing nucleoside triphosphate hydrolases"/>
    <property type="match status" value="2"/>
</dbReference>
<sequence>MSSLEGPLFFPASDECDSDGQTTASESDSDLGSDSSHSSRRSNRHERSSSALQQDQGEAQDTDSDLWGSELLPSGETIKGPLEPLLDLAVYKKQNVLVTGPAGSGKTSLLKMLVKKLKLALRGQENAIYALAPTPAAAQIIEGTTVHAWSGIDFDLANQADRAQSVYKKKGVKKRWRTAKALLFDEISQMDGRIFTLLDAIGRRLRNQCNVPFGGIQIICFGDFYQLPPVGARNAALSPFVFETRAWFETIKHHLRLSGSYRTIDSEYHRMLEQLRGDSFSDEVETYFKSLDRPPILPAGLEPTELFPCDKDADDANDSRLQQLPGPTAFFEALDVVKNVESCQTESVLDRFPVPDRVGFRVNALVTLRKTAIITEQEESTLNAALLCDGQLGRVHGFATLETWKEWSKGVSKSVAKITLARIGHSHGAKVQGEEVPWPIVRFPSSVDGGEVMALVGLETWKWDDSTARSTFAARVQIPLTLGWACTVQQAQNQMMVAVRVNFQRAFECGQVYAALTRVASADRIQVIGFSRSKALADAKVIEYSDPDVISIGTSRPQRWSDGTVTAELERAATPSTGVLLPLYQAPALPPNIPKKRRSGPLADDASQSTGVFGEDDPDTLIHHLRHRKSQRLRLQGRTSGSPLAVKMKRLSSADSNSVNHRGAERMKNIEPATTSMRQGSAGVLGEYPQALVESQADWKVSGAGQALDGGGTQNSIEIFTDGSQLDDGSQISGAGWVLYQEDQVLERGHQCTGQLCEVTMQKRSRS</sequence>
<dbReference type="Pfam" id="PF05970">
    <property type="entry name" value="PIF1"/>
    <property type="match status" value="1"/>
</dbReference>
<dbReference type="InterPro" id="IPR003593">
    <property type="entry name" value="AAA+_ATPase"/>
</dbReference>
<keyword evidence="1" id="KW-0067">ATP-binding</keyword>
<dbReference type="EC" id="5.6.2.3" evidence="1"/>
<keyword evidence="1" id="KW-0227">DNA damage</keyword>
<reference evidence="4" key="1">
    <citation type="submission" date="2016-04" db="EMBL/GenBank/DDBJ databases">
        <authorList>
            <person name="Nguyen H.D."/>
            <person name="Samba Siva P."/>
            <person name="Cullis J."/>
            <person name="Levesque C.A."/>
            <person name="Hambleton S."/>
        </authorList>
    </citation>
    <scope>NUCLEOTIDE SEQUENCE</scope>
    <source>
        <strain evidence="4">DAOMC 236416</strain>
    </source>
</reference>
<dbReference type="AlphaFoldDB" id="A0A177T8B6"/>
<accession>A0A177T8B6</accession>
<evidence type="ECO:0000313" key="5">
    <source>
        <dbReference type="Proteomes" id="UP000077521"/>
    </source>
</evidence>
<dbReference type="GO" id="GO:0006310">
    <property type="term" value="P:DNA recombination"/>
    <property type="evidence" value="ECO:0007669"/>
    <property type="project" value="UniProtKB-KW"/>
</dbReference>
<keyword evidence="1" id="KW-0378">Hydrolase</keyword>
<dbReference type="GO" id="GO:0043139">
    <property type="term" value="F:5'-3' DNA helicase activity"/>
    <property type="evidence" value="ECO:0007669"/>
    <property type="project" value="UniProtKB-EC"/>
</dbReference>
<dbReference type="InterPro" id="IPR027417">
    <property type="entry name" value="P-loop_NTPase"/>
</dbReference>
<dbReference type="SMART" id="SM00382">
    <property type="entry name" value="AAA"/>
    <property type="match status" value="1"/>
</dbReference>
<dbReference type="EMBL" id="LWDF02000643">
    <property type="protein sequence ID" value="KAE8244489.1"/>
    <property type="molecule type" value="Genomic_DNA"/>
</dbReference>
<keyword evidence="1" id="KW-0347">Helicase</keyword>
<keyword evidence="1" id="KW-0234">DNA repair</keyword>
<dbReference type="PANTHER" id="PTHR47642:SF5">
    <property type="entry name" value="ATP-DEPENDENT DNA HELICASE"/>
    <property type="match status" value="1"/>
</dbReference>
<dbReference type="GO" id="GO:0016787">
    <property type="term" value="F:hydrolase activity"/>
    <property type="evidence" value="ECO:0007669"/>
    <property type="project" value="UniProtKB-KW"/>
</dbReference>
<evidence type="ECO:0000256" key="2">
    <source>
        <dbReference type="SAM" id="MobiDB-lite"/>
    </source>
</evidence>
<feature type="region of interest" description="Disordered" evidence="2">
    <location>
        <begin position="591"/>
        <end position="618"/>
    </location>
</feature>
<evidence type="ECO:0000313" key="4">
    <source>
        <dbReference type="EMBL" id="KAE8244489.1"/>
    </source>
</evidence>
<dbReference type="Proteomes" id="UP000077521">
    <property type="component" value="Unassembled WGS sequence"/>
</dbReference>
<gene>
    <name evidence="4" type="ORF">A4X13_0g6561</name>
</gene>
<proteinExistence type="inferred from homology"/>
<keyword evidence="1" id="KW-0233">DNA recombination</keyword>
<comment type="cofactor">
    <cofactor evidence="1">
        <name>Mg(2+)</name>
        <dbReference type="ChEBI" id="CHEBI:18420"/>
    </cofactor>
</comment>
<dbReference type="Gene3D" id="3.40.50.300">
    <property type="entry name" value="P-loop containing nucleotide triphosphate hydrolases"/>
    <property type="match status" value="1"/>
</dbReference>
<dbReference type="GO" id="GO:0006281">
    <property type="term" value="P:DNA repair"/>
    <property type="evidence" value="ECO:0007669"/>
    <property type="project" value="UniProtKB-KW"/>
</dbReference>
<feature type="region of interest" description="Disordered" evidence="2">
    <location>
        <begin position="1"/>
        <end position="72"/>
    </location>
</feature>
<keyword evidence="5" id="KW-1185">Reference proteome</keyword>